<evidence type="ECO:0000313" key="2">
    <source>
        <dbReference type="Proteomes" id="UP001155882"/>
    </source>
</evidence>
<comment type="caution">
    <text evidence="1">The sequence shown here is derived from an EMBL/GenBank/DDBJ whole genome shotgun (WGS) entry which is preliminary data.</text>
</comment>
<proteinExistence type="predicted"/>
<accession>A0AAE2ZI06</accession>
<dbReference type="RefSeq" id="WP_154632319.1">
    <property type="nucleotide sequence ID" value="NZ_JAAOIA010000068.1"/>
</dbReference>
<reference evidence="1" key="1">
    <citation type="submission" date="2021-07" db="EMBL/GenBank/DDBJ databases">
        <authorList>
            <person name="Stanton E."/>
        </authorList>
    </citation>
    <scope>NUCLEOTIDE SEQUENCE</scope>
    <source>
        <strain evidence="1">2021EL-01139</strain>
    </source>
</reference>
<evidence type="ECO:0000313" key="1">
    <source>
        <dbReference type="EMBL" id="MBW3118884.1"/>
    </source>
</evidence>
<protein>
    <submittedName>
        <fullName evidence="1">Uncharacterized protein</fullName>
    </submittedName>
</protein>
<dbReference type="EMBL" id="JAHWLI010000117">
    <property type="protein sequence ID" value="MBW3118884.1"/>
    <property type="molecule type" value="Genomic_DNA"/>
</dbReference>
<gene>
    <name evidence="1" type="ORF">KYI77_20810</name>
</gene>
<sequence>MGIYVQVSKKSSYSGITSYEFSSDLGSGEFSVNESTGAVDYYKKMPEDKKCIYFSRAARKVINSWKENGKLPEYEVWMS</sequence>
<organism evidence="1 2">
    <name type="scientific">Providencia rettgeri</name>
    <dbReference type="NCBI Taxonomy" id="587"/>
    <lineage>
        <taxon>Bacteria</taxon>
        <taxon>Pseudomonadati</taxon>
        <taxon>Pseudomonadota</taxon>
        <taxon>Gammaproteobacteria</taxon>
        <taxon>Enterobacterales</taxon>
        <taxon>Morganellaceae</taxon>
        <taxon>Providencia</taxon>
    </lineage>
</organism>
<dbReference type="AlphaFoldDB" id="A0AAE2ZI06"/>
<dbReference type="Proteomes" id="UP001155882">
    <property type="component" value="Unassembled WGS sequence"/>
</dbReference>
<name>A0AAE2ZI06_PRORE</name>